<dbReference type="InterPro" id="IPR029063">
    <property type="entry name" value="SAM-dependent_MTases_sf"/>
</dbReference>
<accession>A0AAD9D886</accession>
<reference evidence="2" key="1">
    <citation type="submission" date="2023-06" db="EMBL/GenBank/DDBJ databases">
        <title>Survivors Of The Sea: Transcriptome response of Skeletonema marinoi to long-term dormancy.</title>
        <authorList>
            <person name="Pinder M.I.M."/>
            <person name="Kourtchenko O."/>
            <person name="Robertson E.K."/>
            <person name="Larsson T."/>
            <person name="Maumus F."/>
            <person name="Osuna-Cruz C.M."/>
            <person name="Vancaester E."/>
            <person name="Stenow R."/>
            <person name="Vandepoele K."/>
            <person name="Ploug H."/>
            <person name="Bruchert V."/>
            <person name="Godhe A."/>
            <person name="Topel M."/>
        </authorList>
    </citation>
    <scope>NUCLEOTIDE SEQUENCE</scope>
    <source>
        <strain evidence="2">R05AC</strain>
    </source>
</reference>
<dbReference type="CDD" id="cd02440">
    <property type="entry name" value="AdoMet_MTases"/>
    <property type="match status" value="1"/>
</dbReference>
<protein>
    <submittedName>
        <fullName evidence="2">Lysine methyltransferase</fullName>
        <ecNumber evidence="2">2.1.1.-</ecNumber>
    </submittedName>
</protein>
<gene>
    <name evidence="2" type="ORF">QTG54_013055</name>
</gene>
<dbReference type="PANTHER" id="PTHR14614">
    <property type="entry name" value="HEPATOCELLULAR CARCINOMA-ASSOCIATED ANTIGEN"/>
    <property type="match status" value="1"/>
</dbReference>
<dbReference type="EC" id="2.1.1.-" evidence="2"/>
<dbReference type="GO" id="GO:0008168">
    <property type="term" value="F:methyltransferase activity"/>
    <property type="evidence" value="ECO:0007669"/>
    <property type="project" value="UniProtKB-KW"/>
</dbReference>
<dbReference type="PANTHER" id="PTHR14614:SF132">
    <property type="entry name" value="PROTEIN-LYSINE METHYLTRANSFERASE C42C1.13"/>
    <property type="match status" value="1"/>
</dbReference>
<dbReference type="Proteomes" id="UP001224775">
    <property type="component" value="Unassembled WGS sequence"/>
</dbReference>
<dbReference type="SUPFAM" id="SSF53335">
    <property type="entry name" value="S-adenosyl-L-methionine-dependent methyltransferases"/>
    <property type="match status" value="1"/>
</dbReference>
<keyword evidence="2" id="KW-0808">Transferase</keyword>
<dbReference type="GO" id="GO:0032259">
    <property type="term" value="P:methylation"/>
    <property type="evidence" value="ECO:0007669"/>
    <property type="project" value="UniProtKB-KW"/>
</dbReference>
<sequence>MLLRGRQFSRHMMSLKVFILSLSWTTCSLAFTLQHRRLHHLRCASINTEDEYNELSTIRTRSHDNCILDRRNILIYGSVLLPTIIDATAAAADDQISIADGEKQCSDGRIASESQVPGAYQQLCMGLEQRTFKLQSSGDTITVAQGTNSAGGSSVAGRTGVAVWNSGILLTRLLDEINQASSIFKEKTVLELGCGAGLASIALAKFGSSSVIATDANVEVLGLAKQNFELNNVSSVAKAAELHWGLLDASEYDSIADIVVGSDLTYNSGSWLALSETMATVLRPDGVVLYLTLGHSGFNVQGELGGFLQVAENAGLKVLQEEQIVGQKLTDLLERITSQDEKQVISANGGARAVLLGKKAGKKFR</sequence>
<keyword evidence="2" id="KW-0489">Methyltransferase</keyword>
<proteinExistence type="predicted"/>
<feature type="chain" id="PRO_5041962948" evidence="1">
    <location>
        <begin position="31"/>
        <end position="365"/>
    </location>
</feature>
<dbReference type="InterPro" id="IPR019410">
    <property type="entry name" value="Methyltransf_16"/>
</dbReference>
<evidence type="ECO:0000256" key="1">
    <source>
        <dbReference type="SAM" id="SignalP"/>
    </source>
</evidence>
<keyword evidence="1" id="KW-0732">Signal</keyword>
<dbReference type="AlphaFoldDB" id="A0AAD9D886"/>
<feature type="signal peptide" evidence="1">
    <location>
        <begin position="1"/>
        <end position="30"/>
    </location>
</feature>
<comment type="caution">
    <text evidence="2">The sequence shown here is derived from an EMBL/GenBank/DDBJ whole genome shotgun (WGS) entry which is preliminary data.</text>
</comment>
<evidence type="ECO:0000313" key="2">
    <source>
        <dbReference type="EMBL" id="KAK1736455.1"/>
    </source>
</evidence>
<keyword evidence="3" id="KW-1185">Reference proteome</keyword>
<dbReference type="Pfam" id="PF10294">
    <property type="entry name" value="Methyltransf_16"/>
    <property type="match status" value="1"/>
</dbReference>
<dbReference type="EMBL" id="JATAAI010000029">
    <property type="protein sequence ID" value="KAK1736455.1"/>
    <property type="molecule type" value="Genomic_DNA"/>
</dbReference>
<evidence type="ECO:0000313" key="3">
    <source>
        <dbReference type="Proteomes" id="UP001224775"/>
    </source>
</evidence>
<organism evidence="2 3">
    <name type="scientific">Skeletonema marinoi</name>
    <dbReference type="NCBI Taxonomy" id="267567"/>
    <lineage>
        <taxon>Eukaryota</taxon>
        <taxon>Sar</taxon>
        <taxon>Stramenopiles</taxon>
        <taxon>Ochrophyta</taxon>
        <taxon>Bacillariophyta</taxon>
        <taxon>Coscinodiscophyceae</taxon>
        <taxon>Thalassiosirophycidae</taxon>
        <taxon>Thalassiosirales</taxon>
        <taxon>Skeletonemataceae</taxon>
        <taxon>Skeletonema</taxon>
        <taxon>Skeletonema marinoi-dohrnii complex</taxon>
    </lineage>
</organism>
<name>A0AAD9D886_9STRA</name>
<dbReference type="Gene3D" id="3.40.50.150">
    <property type="entry name" value="Vaccinia Virus protein VP39"/>
    <property type="match status" value="1"/>
</dbReference>